<evidence type="ECO:0000313" key="2">
    <source>
        <dbReference type="Proteomes" id="UP000042997"/>
    </source>
</evidence>
<gene>
    <name evidence="1" type="ORF">RHRU231_470046</name>
</gene>
<reference evidence="1 2" key="1">
    <citation type="journal article" date="2014" name="Genome Announc.">
        <title>Draft Genome Sequence of Propane- and Butane-Oxidizing Actinobacterium Rhodococcus ruber IEGM 231.</title>
        <authorList>
            <person name="Ivshina I.B."/>
            <person name="Kuyukina M.S."/>
            <person name="Krivoruchko A.V."/>
            <person name="Barbe V."/>
            <person name="Fischer C."/>
        </authorList>
    </citation>
    <scope>NUCLEOTIDE SEQUENCE [LARGE SCALE GENOMIC DNA]</scope>
</reference>
<dbReference type="AlphaFoldDB" id="A0A098BKH8"/>
<organism evidence="1 2">
    <name type="scientific">Rhodococcus ruber</name>
    <dbReference type="NCBI Taxonomy" id="1830"/>
    <lineage>
        <taxon>Bacteria</taxon>
        <taxon>Bacillati</taxon>
        <taxon>Actinomycetota</taxon>
        <taxon>Actinomycetes</taxon>
        <taxon>Mycobacteriales</taxon>
        <taxon>Nocardiaceae</taxon>
        <taxon>Rhodococcus</taxon>
    </lineage>
</organism>
<evidence type="ECO:0000313" key="1">
    <source>
        <dbReference type="EMBL" id="CDZ89198.1"/>
    </source>
</evidence>
<proteinExistence type="predicted"/>
<sequence length="146" mass="14944">MTWEALLLLSCDGALRTLTGAGVGLGALSTHGQTTTVSQALVAADLDLATDVRLDLAAEVTLDLVGLLDELAQLGEILVGEVLAAQIRAHAGGLEDLLRAGTADAVDVGQCDLHPLFAGKIDTCETCHVAFLFGVRRSAPSPSPAS</sequence>
<accession>A0A098BKH8</accession>
<name>A0A098BKH8_9NOCA</name>
<dbReference type="EMBL" id="CCSD01000058">
    <property type="protein sequence ID" value="CDZ89198.1"/>
    <property type="molecule type" value="Genomic_DNA"/>
</dbReference>
<dbReference type="Proteomes" id="UP000042997">
    <property type="component" value="Unassembled WGS sequence"/>
</dbReference>
<protein>
    <submittedName>
        <fullName evidence="1">Uncharacterized protein</fullName>
    </submittedName>
</protein>